<dbReference type="Proteomes" id="UP001233172">
    <property type="component" value="Unassembled WGS sequence"/>
</dbReference>
<dbReference type="EMBL" id="JASAOG010000281">
    <property type="protein sequence ID" value="KAK0041276.1"/>
    <property type="molecule type" value="Genomic_DNA"/>
</dbReference>
<protein>
    <submittedName>
        <fullName evidence="1">Uncharacterized protein</fullName>
    </submittedName>
</protein>
<name>A0AAD8ARU6_BIOPF</name>
<evidence type="ECO:0000313" key="1">
    <source>
        <dbReference type="EMBL" id="KAK0041276.1"/>
    </source>
</evidence>
<feature type="non-terminal residue" evidence="1">
    <location>
        <position position="1"/>
    </location>
</feature>
<accession>A0AAD8ARU6</accession>
<keyword evidence="2" id="KW-1185">Reference proteome</keyword>
<sequence length="52" mass="5906">LSALFAPPPPTHPVASDTDSVIDDSHQYQARFRLIGGWRRTRWAYVPVDGQR</sequence>
<gene>
    <name evidence="1" type="ORF">Bpfe_029315</name>
</gene>
<organism evidence="1 2">
    <name type="scientific">Biomphalaria pfeifferi</name>
    <name type="common">Bloodfluke planorb</name>
    <name type="synonym">Freshwater snail</name>
    <dbReference type="NCBI Taxonomy" id="112525"/>
    <lineage>
        <taxon>Eukaryota</taxon>
        <taxon>Metazoa</taxon>
        <taxon>Spiralia</taxon>
        <taxon>Lophotrochozoa</taxon>
        <taxon>Mollusca</taxon>
        <taxon>Gastropoda</taxon>
        <taxon>Heterobranchia</taxon>
        <taxon>Euthyneura</taxon>
        <taxon>Panpulmonata</taxon>
        <taxon>Hygrophila</taxon>
        <taxon>Lymnaeoidea</taxon>
        <taxon>Planorbidae</taxon>
        <taxon>Biomphalaria</taxon>
    </lineage>
</organism>
<reference evidence="1" key="2">
    <citation type="submission" date="2023-04" db="EMBL/GenBank/DDBJ databases">
        <authorList>
            <person name="Bu L."/>
            <person name="Lu L."/>
            <person name="Laidemitt M.R."/>
            <person name="Zhang S.M."/>
            <person name="Mutuku M."/>
            <person name="Mkoji G."/>
            <person name="Steinauer M."/>
            <person name="Loker E.S."/>
        </authorList>
    </citation>
    <scope>NUCLEOTIDE SEQUENCE</scope>
    <source>
        <strain evidence="1">KasaAsao</strain>
        <tissue evidence="1">Whole Snail</tissue>
    </source>
</reference>
<evidence type="ECO:0000313" key="2">
    <source>
        <dbReference type="Proteomes" id="UP001233172"/>
    </source>
</evidence>
<proteinExistence type="predicted"/>
<comment type="caution">
    <text evidence="1">The sequence shown here is derived from an EMBL/GenBank/DDBJ whole genome shotgun (WGS) entry which is preliminary data.</text>
</comment>
<dbReference type="AlphaFoldDB" id="A0AAD8ARU6"/>
<reference evidence="1" key="1">
    <citation type="journal article" date="2023" name="PLoS Negl. Trop. Dis.">
        <title>A genome sequence for Biomphalaria pfeifferi, the major vector snail for the human-infecting parasite Schistosoma mansoni.</title>
        <authorList>
            <person name="Bu L."/>
            <person name="Lu L."/>
            <person name="Laidemitt M.R."/>
            <person name="Zhang S.M."/>
            <person name="Mutuku M."/>
            <person name="Mkoji G."/>
            <person name="Steinauer M."/>
            <person name="Loker E.S."/>
        </authorList>
    </citation>
    <scope>NUCLEOTIDE SEQUENCE</scope>
    <source>
        <strain evidence="1">KasaAsao</strain>
    </source>
</reference>